<keyword evidence="3" id="KW-1185">Reference proteome</keyword>
<dbReference type="AlphaFoldDB" id="B0DYR6"/>
<evidence type="ECO:0000313" key="2">
    <source>
        <dbReference type="EMBL" id="EDR00337.1"/>
    </source>
</evidence>
<evidence type="ECO:0000256" key="1">
    <source>
        <dbReference type="SAM" id="MobiDB-lite"/>
    </source>
</evidence>
<feature type="region of interest" description="Disordered" evidence="1">
    <location>
        <begin position="73"/>
        <end position="105"/>
    </location>
</feature>
<name>B0DYR6_LACBS</name>
<proteinExistence type="predicted"/>
<dbReference type="KEGG" id="lbc:LACBIDRAFT_334291"/>
<evidence type="ECO:0000313" key="3">
    <source>
        <dbReference type="Proteomes" id="UP000001194"/>
    </source>
</evidence>
<dbReference type="RefSeq" id="XP_001889089.1">
    <property type="nucleotide sequence ID" value="XM_001889054.1"/>
</dbReference>
<dbReference type="Proteomes" id="UP000001194">
    <property type="component" value="Unassembled WGS sequence"/>
</dbReference>
<dbReference type="GeneID" id="6084692"/>
<accession>B0DYR6</accession>
<organism evidence="3">
    <name type="scientific">Laccaria bicolor (strain S238N-H82 / ATCC MYA-4686)</name>
    <name type="common">Bicoloured deceiver</name>
    <name type="synonym">Laccaria laccata var. bicolor</name>
    <dbReference type="NCBI Taxonomy" id="486041"/>
    <lineage>
        <taxon>Eukaryota</taxon>
        <taxon>Fungi</taxon>
        <taxon>Dikarya</taxon>
        <taxon>Basidiomycota</taxon>
        <taxon>Agaricomycotina</taxon>
        <taxon>Agaricomycetes</taxon>
        <taxon>Agaricomycetidae</taxon>
        <taxon>Agaricales</taxon>
        <taxon>Agaricineae</taxon>
        <taxon>Hydnangiaceae</taxon>
        <taxon>Laccaria</taxon>
    </lineage>
</organism>
<dbReference type="InParanoid" id="B0DYR6"/>
<gene>
    <name evidence="2" type="ORF">LACBIDRAFT_334291</name>
</gene>
<reference evidence="2 3" key="1">
    <citation type="journal article" date="2008" name="Nature">
        <title>The genome of Laccaria bicolor provides insights into mycorrhizal symbiosis.</title>
        <authorList>
            <person name="Martin F."/>
            <person name="Aerts A."/>
            <person name="Ahren D."/>
            <person name="Brun A."/>
            <person name="Danchin E.G.J."/>
            <person name="Duchaussoy F."/>
            <person name="Gibon J."/>
            <person name="Kohler A."/>
            <person name="Lindquist E."/>
            <person name="Pereda V."/>
            <person name="Salamov A."/>
            <person name="Shapiro H.J."/>
            <person name="Wuyts J."/>
            <person name="Blaudez D."/>
            <person name="Buee M."/>
            <person name="Brokstein P."/>
            <person name="Canbaeck B."/>
            <person name="Cohen D."/>
            <person name="Courty P.E."/>
            <person name="Coutinho P.M."/>
            <person name="Delaruelle C."/>
            <person name="Detter J.C."/>
            <person name="Deveau A."/>
            <person name="DiFazio S."/>
            <person name="Duplessis S."/>
            <person name="Fraissinet-Tachet L."/>
            <person name="Lucic E."/>
            <person name="Frey-Klett P."/>
            <person name="Fourrey C."/>
            <person name="Feussner I."/>
            <person name="Gay G."/>
            <person name="Grimwood J."/>
            <person name="Hoegger P.J."/>
            <person name="Jain P."/>
            <person name="Kilaru S."/>
            <person name="Labbe J."/>
            <person name="Lin Y.C."/>
            <person name="Legue V."/>
            <person name="Le Tacon F."/>
            <person name="Marmeisse R."/>
            <person name="Melayah D."/>
            <person name="Montanini B."/>
            <person name="Muratet M."/>
            <person name="Nehls U."/>
            <person name="Niculita-Hirzel H."/>
            <person name="Oudot-Le Secq M.P."/>
            <person name="Peter M."/>
            <person name="Quesneville H."/>
            <person name="Rajashekar B."/>
            <person name="Reich M."/>
            <person name="Rouhier N."/>
            <person name="Schmutz J."/>
            <person name="Yin T."/>
            <person name="Chalot M."/>
            <person name="Henrissat B."/>
            <person name="Kuees U."/>
            <person name="Lucas S."/>
            <person name="Van de Peer Y."/>
            <person name="Podila G.K."/>
            <person name="Polle A."/>
            <person name="Pukkila P.J."/>
            <person name="Richardson P.M."/>
            <person name="Rouze P."/>
            <person name="Sanders I.R."/>
            <person name="Stajich J.E."/>
            <person name="Tunlid A."/>
            <person name="Tuskan G."/>
            <person name="Grigoriev I.V."/>
        </authorList>
    </citation>
    <scope>NUCLEOTIDE SEQUENCE [LARGE SCALE GENOMIC DNA]</scope>
    <source>
        <strain evidence="3">S238N-H82 / ATCC MYA-4686</strain>
    </source>
</reference>
<dbReference type="HOGENOM" id="CLU_1806503_0_0_1"/>
<dbReference type="EMBL" id="DS547151">
    <property type="protein sequence ID" value="EDR00337.1"/>
    <property type="molecule type" value="Genomic_DNA"/>
</dbReference>
<protein>
    <submittedName>
        <fullName evidence="2">Predicted protein</fullName>
    </submittedName>
</protein>
<sequence length="143" mass="15095">MSALRNVWHLDVNQTSGLPAIRMTPNSTTRKLLYAPNGTPSRPHTRRGGSLFSNISEFLFTFPTATLDSGQIASATHHQQAPKGLAERPGARPTGNKIAGNIGGMAGDSDDTANIAPTALEECDWDGSVNGVGNIACYPDLGY</sequence>